<evidence type="ECO:0000313" key="3">
    <source>
        <dbReference type="Proteomes" id="UP000534294"/>
    </source>
</evidence>
<sequence length="69" mass="7738">MNPHAHQEPTPEQAPDLDELPIHQPDEFEDVPLPRKVTRETDALSDQEDLNHGDEGIDDPAPETDEMGD</sequence>
<dbReference type="AlphaFoldDB" id="A0A7W7YIP5"/>
<dbReference type="RefSeq" id="WP_184206034.1">
    <property type="nucleotide sequence ID" value="NZ_JACHIF010000001.1"/>
</dbReference>
<feature type="compositionally biased region" description="Acidic residues" evidence="1">
    <location>
        <begin position="56"/>
        <end position="69"/>
    </location>
</feature>
<protein>
    <submittedName>
        <fullName evidence="2">Uncharacterized protein</fullName>
    </submittedName>
</protein>
<feature type="region of interest" description="Disordered" evidence="1">
    <location>
        <begin position="1"/>
        <end position="69"/>
    </location>
</feature>
<evidence type="ECO:0000313" key="2">
    <source>
        <dbReference type="EMBL" id="MBB5036834.1"/>
    </source>
</evidence>
<name>A0A7W7YIP5_9BACT</name>
<organism evidence="2 3">
    <name type="scientific">Prosthecobacter dejongeii</name>
    <dbReference type="NCBI Taxonomy" id="48465"/>
    <lineage>
        <taxon>Bacteria</taxon>
        <taxon>Pseudomonadati</taxon>
        <taxon>Verrucomicrobiota</taxon>
        <taxon>Verrucomicrobiia</taxon>
        <taxon>Verrucomicrobiales</taxon>
        <taxon>Verrucomicrobiaceae</taxon>
        <taxon>Prosthecobacter</taxon>
    </lineage>
</organism>
<dbReference type="EMBL" id="JACHIF010000001">
    <property type="protein sequence ID" value="MBB5036834.1"/>
    <property type="molecule type" value="Genomic_DNA"/>
</dbReference>
<evidence type="ECO:0000256" key="1">
    <source>
        <dbReference type="SAM" id="MobiDB-lite"/>
    </source>
</evidence>
<proteinExistence type="predicted"/>
<accession>A0A7W7YIP5</accession>
<dbReference type="Proteomes" id="UP000534294">
    <property type="component" value="Unassembled WGS sequence"/>
</dbReference>
<reference evidence="2 3" key="1">
    <citation type="submission" date="2020-08" db="EMBL/GenBank/DDBJ databases">
        <title>Genomic Encyclopedia of Type Strains, Phase IV (KMG-IV): sequencing the most valuable type-strain genomes for metagenomic binning, comparative biology and taxonomic classification.</title>
        <authorList>
            <person name="Goeker M."/>
        </authorList>
    </citation>
    <scope>NUCLEOTIDE SEQUENCE [LARGE SCALE GENOMIC DNA]</scope>
    <source>
        <strain evidence="2 3">DSM 12251</strain>
    </source>
</reference>
<keyword evidence="3" id="KW-1185">Reference proteome</keyword>
<gene>
    <name evidence="2" type="ORF">HNQ64_001068</name>
</gene>
<comment type="caution">
    <text evidence="2">The sequence shown here is derived from an EMBL/GenBank/DDBJ whole genome shotgun (WGS) entry which is preliminary data.</text>
</comment>